<evidence type="ECO:0000313" key="10">
    <source>
        <dbReference type="Proteomes" id="UP000655225"/>
    </source>
</evidence>
<dbReference type="EMBL" id="JABCRI010000013">
    <property type="protein sequence ID" value="KAF8395468.1"/>
    <property type="molecule type" value="Genomic_DNA"/>
</dbReference>
<dbReference type="GO" id="GO:0015743">
    <property type="term" value="P:malate transport"/>
    <property type="evidence" value="ECO:0007669"/>
    <property type="project" value="InterPro"/>
</dbReference>
<sequence length="232" mass="25648">MDDKSFLEGYKSVLDSKTSEESLANFARWEPGHGQFKFRHPWKQYLMIGTLTRQCAFRIEALHGYMNSEIQVPQEFRRKIQELCTKMSSESGKALKALASAVKTMTYPSSSVKSHMADSKTAANDLKTTLKTALLENSDHLEIIPASTVALLLVEIITYTHKIAESVQELASLTDFKMVDPTVAPENPQLLNRGTVKPISDTDSPHVAVTVCGPSSPALMADHPRSNAAELR</sequence>
<dbReference type="GO" id="GO:0034220">
    <property type="term" value="P:monoatomic ion transmembrane transport"/>
    <property type="evidence" value="ECO:0007669"/>
    <property type="project" value="UniProtKB-KW"/>
</dbReference>
<evidence type="ECO:0000256" key="3">
    <source>
        <dbReference type="ARBA" id="ARBA00022448"/>
    </source>
</evidence>
<dbReference type="InterPro" id="IPR020966">
    <property type="entry name" value="ALMT"/>
</dbReference>
<dbReference type="GO" id="GO:0016020">
    <property type="term" value="C:membrane"/>
    <property type="evidence" value="ECO:0007669"/>
    <property type="project" value="UniProtKB-SubCell"/>
</dbReference>
<evidence type="ECO:0000256" key="7">
    <source>
        <dbReference type="ARBA" id="ARBA00023136"/>
    </source>
</evidence>
<evidence type="ECO:0000256" key="6">
    <source>
        <dbReference type="ARBA" id="ARBA00023065"/>
    </source>
</evidence>
<proteinExistence type="inferred from homology"/>
<dbReference type="Pfam" id="PF11744">
    <property type="entry name" value="ALMT"/>
    <property type="match status" value="1"/>
</dbReference>
<evidence type="ECO:0000256" key="1">
    <source>
        <dbReference type="ARBA" id="ARBA00004141"/>
    </source>
</evidence>
<gene>
    <name evidence="9" type="ORF">HHK36_019414</name>
</gene>
<organism evidence="9 10">
    <name type="scientific">Tetracentron sinense</name>
    <name type="common">Spur-leaf</name>
    <dbReference type="NCBI Taxonomy" id="13715"/>
    <lineage>
        <taxon>Eukaryota</taxon>
        <taxon>Viridiplantae</taxon>
        <taxon>Streptophyta</taxon>
        <taxon>Embryophyta</taxon>
        <taxon>Tracheophyta</taxon>
        <taxon>Spermatophyta</taxon>
        <taxon>Magnoliopsida</taxon>
        <taxon>Trochodendrales</taxon>
        <taxon>Trochodendraceae</taxon>
        <taxon>Tetracentron</taxon>
    </lineage>
</organism>
<keyword evidence="6" id="KW-0406">Ion transport</keyword>
<dbReference type="OMA" id="QCAYWID"/>
<dbReference type="Proteomes" id="UP000655225">
    <property type="component" value="Unassembled WGS sequence"/>
</dbReference>
<dbReference type="AlphaFoldDB" id="A0A834YZW3"/>
<comment type="subcellular location">
    <subcellularLocation>
        <location evidence="1">Membrane</location>
        <topology evidence="1">Multi-pass membrane protein</topology>
    </subcellularLocation>
</comment>
<evidence type="ECO:0000256" key="5">
    <source>
        <dbReference type="ARBA" id="ARBA00022989"/>
    </source>
</evidence>
<keyword evidence="5" id="KW-1133">Transmembrane helix</keyword>
<comment type="similarity">
    <text evidence="2">Belongs to the aromatic acid exporter (TC 2.A.85) family.</text>
</comment>
<keyword evidence="4" id="KW-0812">Transmembrane</keyword>
<evidence type="ECO:0000313" key="9">
    <source>
        <dbReference type="EMBL" id="KAF8395468.1"/>
    </source>
</evidence>
<evidence type="ECO:0008006" key="11">
    <source>
        <dbReference type="Google" id="ProtNLM"/>
    </source>
</evidence>
<accession>A0A834YZW3</accession>
<reference evidence="9 10" key="1">
    <citation type="submission" date="2020-04" db="EMBL/GenBank/DDBJ databases">
        <title>Plant Genome Project.</title>
        <authorList>
            <person name="Zhang R.-G."/>
        </authorList>
    </citation>
    <scope>NUCLEOTIDE SEQUENCE [LARGE SCALE GENOMIC DNA]</scope>
    <source>
        <strain evidence="9">YNK0</strain>
        <tissue evidence="9">Leaf</tissue>
    </source>
</reference>
<evidence type="ECO:0000256" key="8">
    <source>
        <dbReference type="ARBA" id="ARBA00023303"/>
    </source>
</evidence>
<keyword evidence="10" id="KW-1185">Reference proteome</keyword>
<keyword evidence="7" id="KW-0472">Membrane</keyword>
<dbReference type="OrthoDB" id="68611at2759"/>
<keyword evidence="3" id="KW-0813">Transport</keyword>
<comment type="caution">
    <text evidence="9">The sequence shown here is derived from an EMBL/GenBank/DDBJ whole genome shotgun (WGS) entry which is preliminary data.</text>
</comment>
<keyword evidence="8" id="KW-0407">Ion channel</keyword>
<name>A0A834YZW3_TETSI</name>
<dbReference type="PANTHER" id="PTHR31086">
    <property type="entry name" value="ALUMINUM-ACTIVATED MALATE TRANSPORTER 10"/>
    <property type="match status" value="1"/>
</dbReference>
<evidence type="ECO:0000256" key="2">
    <source>
        <dbReference type="ARBA" id="ARBA00007079"/>
    </source>
</evidence>
<evidence type="ECO:0000256" key="4">
    <source>
        <dbReference type="ARBA" id="ARBA00022692"/>
    </source>
</evidence>
<protein>
    <recommendedName>
        <fullName evidence="11">Aluminum-activated malate transporter</fullName>
    </recommendedName>
</protein>